<dbReference type="InterPro" id="IPR036691">
    <property type="entry name" value="Endo/exonu/phosph_ase_sf"/>
</dbReference>
<keyword evidence="1" id="KW-0472">Membrane</keyword>
<dbReference type="AlphaFoldDB" id="A0A2H9TLP5"/>
<gene>
    <name evidence="3" type="ORF">PSACC_01523</name>
</gene>
<feature type="transmembrane region" description="Helical" evidence="1">
    <location>
        <begin position="311"/>
        <end position="332"/>
    </location>
</feature>
<comment type="caution">
    <text evidence="3">The sequence shown here is derived from an EMBL/GenBank/DDBJ whole genome shotgun (WGS) entry which is preliminary data.</text>
</comment>
<evidence type="ECO:0000256" key="1">
    <source>
        <dbReference type="SAM" id="Phobius"/>
    </source>
</evidence>
<keyword evidence="1" id="KW-0812">Transmembrane</keyword>
<feature type="signal peptide" evidence="2">
    <location>
        <begin position="1"/>
        <end position="15"/>
    </location>
</feature>
<keyword evidence="2" id="KW-0732">Signal</keyword>
<sequence length="337" mass="37474">MLLAVWLLCLQVLLAEKCSKVNRRPQVQPPSFGLIQHGDKHKYAQHVQRYVASNKEIPAVCDEAVRVAIFNVNRLVDLLESRPNSAMLRKDLETLQPTVVVLRNVPPAGAELGRFESILESLNYRYRAACHASTFGNMIASRMPLIPITQADLGYGCCLLAGSVRVGEDNVAIIGTALSTNEERLAEQTKKVVRFIEASITPTHPNFVLAGNFPAVWDSVALRTIHENKGFSDVFRELKVQVPNYTFWNGRVEDYLFVSAPRGTILPDATVRKPPLGAYTFQTLSSTNLPVAVDLDGAPENPHFNDRKDRWIWTGIGSAAVFIVVLVACMIIQKVRR</sequence>
<accession>A0A2H9TLP5</accession>
<evidence type="ECO:0008006" key="5">
    <source>
        <dbReference type="Google" id="ProtNLM"/>
    </source>
</evidence>
<reference evidence="3 4" key="1">
    <citation type="submission" date="2016-10" db="EMBL/GenBank/DDBJ databases">
        <title>The genome of Paramicrosporidium saccamoebae is the missing link in understanding Cryptomycota and Microsporidia evolution.</title>
        <authorList>
            <person name="Quandt C.A."/>
            <person name="Beaudet D."/>
            <person name="Corsaro D."/>
            <person name="Michel R."/>
            <person name="Corradi N."/>
            <person name="James T."/>
        </authorList>
    </citation>
    <scope>NUCLEOTIDE SEQUENCE [LARGE SCALE GENOMIC DNA]</scope>
    <source>
        <strain evidence="3 4">KSL3</strain>
    </source>
</reference>
<evidence type="ECO:0000313" key="4">
    <source>
        <dbReference type="Proteomes" id="UP000240830"/>
    </source>
</evidence>
<keyword evidence="4" id="KW-1185">Reference proteome</keyword>
<proteinExistence type="predicted"/>
<evidence type="ECO:0000256" key="2">
    <source>
        <dbReference type="SAM" id="SignalP"/>
    </source>
</evidence>
<keyword evidence="1" id="KW-1133">Transmembrane helix</keyword>
<dbReference type="Gene3D" id="3.60.10.10">
    <property type="entry name" value="Endonuclease/exonuclease/phosphatase"/>
    <property type="match status" value="1"/>
</dbReference>
<organism evidence="3 4">
    <name type="scientific">Paramicrosporidium saccamoebae</name>
    <dbReference type="NCBI Taxonomy" id="1246581"/>
    <lineage>
        <taxon>Eukaryota</taxon>
        <taxon>Fungi</taxon>
        <taxon>Fungi incertae sedis</taxon>
        <taxon>Cryptomycota</taxon>
        <taxon>Cryptomycota incertae sedis</taxon>
        <taxon>Paramicrosporidium</taxon>
    </lineage>
</organism>
<feature type="chain" id="PRO_5014195781" description="Endonuclease/exonuclease/phosphatase domain-containing protein" evidence="2">
    <location>
        <begin position="16"/>
        <end position="337"/>
    </location>
</feature>
<dbReference type="Proteomes" id="UP000240830">
    <property type="component" value="Unassembled WGS sequence"/>
</dbReference>
<protein>
    <recommendedName>
        <fullName evidence="5">Endonuclease/exonuclease/phosphatase domain-containing protein</fullName>
    </recommendedName>
</protein>
<dbReference type="SUPFAM" id="SSF56219">
    <property type="entry name" value="DNase I-like"/>
    <property type="match status" value="1"/>
</dbReference>
<name>A0A2H9TLP5_9FUNG</name>
<evidence type="ECO:0000313" key="3">
    <source>
        <dbReference type="EMBL" id="PJF18667.1"/>
    </source>
</evidence>
<dbReference type="EMBL" id="MTSL01000107">
    <property type="protein sequence ID" value="PJF18667.1"/>
    <property type="molecule type" value="Genomic_DNA"/>
</dbReference>